<reference evidence="1 2" key="1">
    <citation type="submission" date="2017-04" db="EMBL/GenBank/DDBJ databases">
        <title>Complete genome of Campylobacter concisus ATCC 33237T and draft genomes for an additional eight well characterized C. concisus strains.</title>
        <authorList>
            <person name="Cornelius A.J."/>
            <person name="Miller W.G."/>
            <person name="Lastovica A.J."/>
            <person name="On S.L."/>
            <person name="French N.P."/>
            <person name="Vandenberg O."/>
            <person name="Biggs P.J."/>
        </authorList>
    </citation>
    <scope>NUCLEOTIDE SEQUENCE [LARGE SCALE GENOMIC DNA]</scope>
    <source>
        <strain evidence="1 2">Lasto127.99</strain>
    </source>
</reference>
<proteinExistence type="predicted"/>
<dbReference type="RefSeq" id="WP_075468998.1">
    <property type="nucleotide sequence ID" value="NZ_NDYQ01000020.1"/>
</dbReference>
<dbReference type="Proteomes" id="UP000195893">
    <property type="component" value="Unassembled WGS sequence"/>
</dbReference>
<comment type="caution">
    <text evidence="1">The sequence shown here is derived from an EMBL/GenBank/DDBJ whole genome shotgun (WGS) entry which is preliminary data.</text>
</comment>
<evidence type="ECO:0000313" key="1">
    <source>
        <dbReference type="EMBL" id="OUT16120.1"/>
    </source>
</evidence>
<dbReference type="EMBL" id="NDYQ01000020">
    <property type="protein sequence ID" value="OUT16120.1"/>
    <property type="molecule type" value="Genomic_DNA"/>
</dbReference>
<sequence length="116" mass="13288">MSLSYDLARAESDVKNINFEQEYDELISDILAVYNLHRYTFKNAIGENSGEIVDLLIEHCKKDFFAYAALVYVLCVEAEMSNEAVLSYTTTYKQTLKKLREEAAERDALLNTKEAC</sequence>
<organism evidence="1 2">
    <name type="scientific">Campylobacter concisus</name>
    <dbReference type="NCBI Taxonomy" id="199"/>
    <lineage>
        <taxon>Bacteria</taxon>
        <taxon>Pseudomonadati</taxon>
        <taxon>Campylobacterota</taxon>
        <taxon>Epsilonproteobacteria</taxon>
        <taxon>Campylobacterales</taxon>
        <taxon>Campylobacteraceae</taxon>
        <taxon>Campylobacter</taxon>
    </lineage>
</organism>
<name>A0A1Y5N5H6_9BACT</name>
<gene>
    <name evidence="1" type="ORF">B9N60_09960</name>
</gene>
<protein>
    <submittedName>
        <fullName evidence="1">Uncharacterized protein</fullName>
    </submittedName>
</protein>
<dbReference type="AlphaFoldDB" id="A0A1Y5N5H6"/>
<accession>A0A1Y5N5H6</accession>
<evidence type="ECO:0000313" key="2">
    <source>
        <dbReference type="Proteomes" id="UP000195893"/>
    </source>
</evidence>